<evidence type="ECO:0000256" key="2">
    <source>
        <dbReference type="ARBA" id="ARBA00022692"/>
    </source>
</evidence>
<dbReference type="PANTHER" id="PTHR46283">
    <property type="entry name" value="E3 UBIQUITIN-PROTEIN LIGASE MARCH5"/>
    <property type="match status" value="1"/>
</dbReference>
<evidence type="ECO:0000256" key="4">
    <source>
        <dbReference type="ARBA" id="ARBA00022771"/>
    </source>
</evidence>
<keyword evidence="3" id="KW-0479">Metal-binding</keyword>
<sequence length="292" mass="34097">MAKNITEVEDTQELKIPHETDSCWICYSSYEDEKLNNPDILSLGLWVAPCKCKGTSMWVHQECLQIWIDEKQKGDSFRIVRCHQCNSVYRYKFPSLDILATALQSLENLIDLVSPYACFLFATATSYFLLTGYGYITLIQIAGHDQAMQFIQDNEMFVWVCLPFIPIILTLSKYIRIEDHLFKILKRYVPPMMCSILGTKQYHQIWPQAPRAPTDVATRRHITLPRAIITGLLLPTFSYLTGNILFFKVENNFKRCMYGGLAYTGFRLLSKLYFKFRSYRNMSHRQILNYNN</sequence>
<dbReference type="Proteomes" id="UP001165289">
    <property type="component" value="Unassembled WGS sequence"/>
</dbReference>
<dbReference type="GO" id="GO:0008270">
    <property type="term" value="F:zinc ion binding"/>
    <property type="evidence" value="ECO:0007669"/>
    <property type="project" value="UniProtKB-KW"/>
</dbReference>
<keyword evidence="4" id="KW-0863">Zinc-finger</keyword>
<reference evidence="14 15" key="1">
    <citation type="journal article" date="2023" name="BMC Biol.">
        <title>The compact genome of the sponge Oopsacas minuta (Hexactinellida) is lacking key metazoan core genes.</title>
        <authorList>
            <person name="Santini S."/>
            <person name="Schenkelaars Q."/>
            <person name="Jourda C."/>
            <person name="Duchesne M."/>
            <person name="Belahbib H."/>
            <person name="Rocher C."/>
            <person name="Selva M."/>
            <person name="Riesgo A."/>
            <person name="Vervoort M."/>
            <person name="Leys S.P."/>
            <person name="Kodjabachian L."/>
            <person name="Le Bivic A."/>
            <person name="Borchiellini C."/>
            <person name="Claverie J.M."/>
            <person name="Renard E."/>
        </authorList>
    </citation>
    <scope>NUCLEOTIDE SEQUENCE [LARGE SCALE GENOMIC DNA]</scope>
    <source>
        <strain evidence="14">SPO-2</strain>
    </source>
</reference>
<accession>A0AAV7KGL5</accession>
<evidence type="ECO:0000313" key="14">
    <source>
        <dbReference type="EMBL" id="KAI6660433.1"/>
    </source>
</evidence>
<keyword evidence="2 12" id="KW-0812">Transmembrane</keyword>
<dbReference type="InterPro" id="IPR011016">
    <property type="entry name" value="Znf_RING-CH"/>
</dbReference>
<dbReference type="Pfam" id="PF12906">
    <property type="entry name" value="RINGv"/>
    <property type="match status" value="1"/>
</dbReference>
<name>A0AAV7KGL5_9METZ</name>
<feature type="domain" description="RING-CH-type" evidence="13">
    <location>
        <begin position="15"/>
        <end position="92"/>
    </location>
</feature>
<keyword evidence="7 12" id="KW-0472">Membrane</keyword>
<keyword evidence="6 12" id="KW-1133">Transmembrane helix</keyword>
<organism evidence="14 15">
    <name type="scientific">Oopsacas minuta</name>
    <dbReference type="NCBI Taxonomy" id="111878"/>
    <lineage>
        <taxon>Eukaryota</taxon>
        <taxon>Metazoa</taxon>
        <taxon>Porifera</taxon>
        <taxon>Hexactinellida</taxon>
        <taxon>Hexasterophora</taxon>
        <taxon>Lyssacinosida</taxon>
        <taxon>Leucopsacidae</taxon>
        <taxon>Oopsacas</taxon>
    </lineage>
</organism>
<evidence type="ECO:0000256" key="12">
    <source>
        <dbReference type="SAM" id="Phobius"/>
    </source>
</evidence>
<feature type="transmembrane region" description="Helical" evidence="12">
    <location>
        <begin position="227"/>
        <end position="246"/>
    </location>
</feature>
<protein>
    <recommendedName>
        <fullName evidence="8">E3 ubiquitin-protein ligase MARCHF5</fullName>
    </recommendedName>
    <alternativeName>
        <fullName evidence="10">Membrane-associated RING finger protein 5</fullName>
    </alternativeName>
    <alternativeName>
        <fullName evidence="9">Membrane-associated RING-CH protein V</fullName>
    </alternativeName>
    <alternativeName>
        <fullName evidence="11">RING-type E3 ubiquitin transferase MARCHF5</fullName>
    </alternativeName>
</protein>
<evidence type="ECO:0000256" key="5">
    <source>
        <dbReference type="ARBA" id="ARBA00022833"/>
    </source>
</evidence>
<evidence type="ECO:0000313" key="15">
    <source>
        <dbReference type="Proteomes" id="UP001165289"/>
    </source>
</evidence>
<feature type="transmembrane region" description="Helical" evidence="12">
    <location>
        <begin position="156"/>
        <end position="175"/>
    </location>
</feature>
<comment type="subcellular location">
    <subcellularLocation>
        <location evidence="1">Membrane</location>
        <topology evidence="1">Multi-pass membrane protein</topology>
    </subcellularLocation>
</comment>
<evidence type="ECO:0000256" key="11">
    <source>
        <dbReference type="ARBA" id="ARBA00043231"/>
    </source>
</evidence>
<evidence type="ECO:0000256" key="1">
    <source>
        <dbReference type="ARBA" id="ARBA00004141"/>
    </source>
</evidence>
<proteinExistence type="predicted"/>
<dbReference type="Gene3D" id="3.30.40.10">
    <property type="entry name" value="Zinc/RING finger domain, C3HC4 (zinc finger)"/>
    <property type="match status" value="1"/>
</dbReference>
<evidence type="ECO:0000256" key="7">
    <source>
        <dbReference type="ARBA" id="ARBA00023136"/>
    </source>
</evidence>
<keyword evidence="15" id="KW-1185">Reference proteome</keyword>
<dbReference type="InterPro" id="IPR013083">
    <property type="entry name" value="Znf_RING/FYVE/PHD"/>
</dbReference>
<feature type="transmembrane region" description="Helical" evidence="12">
    <location>
        <begin position="258"/>
        <end position="276"/>
    </location>
</feature>
<dbReference type="AlphaFoldDB" id="A0AAV7KGL5"/>
<keyword evidence="5" id="KW-0862">Zinc</keyword>
<dbReference type="GO" id="GO:0016020">
    <property type="term" value="C:membrane"/>
    <property type="evidence" value="ECO:0007669"/>
    <property type="project" value="UniProtKB-SubCell"/>
</dbReference>
<evidence type="ECO:0000256" key="6">
    <source>
        <dbReference type="ARBA" id="ARBA00022989"/>
    </source>
</evidence>
<feature type="transmembrane region" description="Helical" evidence="12">
    <location>
        <begin position="116"/>
        <end position="136"/>
    </location>
</feature>
<dbReference type="EMBL" id="JAKMXF010000033">
    <property type="protein sequence ID" value="KAI6660433.1"/>
    <property type="molecule type" value="Genomic_DNA"/>
</dbReference>
<dbReference type="SMART" id="SM00744">
    <property type="entry name" value="RINGv"/>
    <property type="match status" value="1"/>
</dbReference>
<evidence type="ECO:0000256" key="3">
    <source>
        <dbReference type="ARBA" id="ARBA00022723"/>
    </source>
</evidence>
<gene>
    <name evidence="14" type="ORF">LOD99_14019</name>
</gene>
<evidence type="ECO:0000256" key="8">
    <source>
        <dbReference type="ARBA" id="ARBA00040151"/>
    </source>
</evidence>
<dbReference type="PROSITE" id="PS51292">
    <property type="entry name" value="ZF_RING_CH"/>
    <property type="match status" value="1"/>
</dbReference>
<comment type="caution">
    <text evidence="14">The sequence shown here is derived from an EMBL/GenBank/DDBJ whole genome shotgun (WGS) entry which is preliminary data.</text>
</comment>
<dbReference type="SUPFAM" id="SSF57850">
    <property type="entry name" value="RING/U-box"/>
    <property type="match status" value="1"/>
</dbReference>
<evidence type="ECO:0000259" key="13">
    <source>
        <dbReference type="PROSITE" id="PS51292"/>
    </source>
</evidence>
<evidence type="ECO:0000256" key="10">
    <source>
        <dbReference type="ARBA" id="ARBA00043185"/>
    </source>
</evidence>
<evidence type="ECO:0000256" key="9">
    <source>
        <dbReference type="ARBA" id="ARBA00043044"/>
    </source>
</evidence>